<evidence type="ECO:0000259" key="7">
    <source>
        <dbReference type="PROSITE" id="PS50041"/>
    </source>
</evidence>
<feature type="domain" description="C-type lectin" evidence="7">
    <location>
        <begin position="55"/>
        <end position="186"/>
    </location>
</feature>
<comment type="caution">
    <text evidence="8">The sequence shown here is derived from an EMBL/GenBank/DDBJ whole genome shotgun (WGS) entry which is preliminary data.</text>
</comment>
<dbReference type="PROSITE" id="PS50041">
    <property type="entry name" value="C_TYPE_LECTIN_2"/>
    <property type="match status" value="1"/>
</dbReference>
<dbReference type="Gene3D" id="4.10.400.10">
    <property type="entry name" value="Low-density Lipoprotein Receptor"/>
    <property type="match status" value="1"/>
</dbReference>
<feature type="compositionally biased region" description="Low complexity" evidence="6">
    <location>
        <begin position="441"/>
        <end position="459"/>
    </location>
</feature>
<dbReference type="AlphaFoldDB" id="A0A3R7P6K6"/>
<evidence type="ECO:0000256" key="2">
    <source>
        <dbReference type="ARBA" id="ARBA00022737"/>
    </source>
</evidence>
<keyword evidence="4" id="KW-0325">Glycoprotein</keyword>
<dbReference type="PROSITE" id="PS50068">
    <property type="entry name" value="LDLRA_2"/>
    <property type="match status" value="1"/>
</dbReference>
<dbReference type="Proteomes" id="UP000283509">
    <property type="component" value="Unassembled WGS sequence"/>
</dbReference>
<evidence type="ECO:0000313" key="8">
    <source>
        <dbReference type="EMBL" id="ROT76894.1"/>
    </source>
</evidence>
<evidence type="ECO:0000313" key="9">
    <source>
        <dbReference type="Proteomes" id="UP000283509"/>
    </source>
</evidence>
<reference evidence="8 9" key="1">
    <citation type="submission" date="2018-04" db="EMBL/GenBank/DDBJ databases">
        <authorList>
            <person name="Zhang X."/>
            <person name="Yuan J."/>
            <person name="Li F."/>
            <person name="Xiang J."/>
        </authorList>
    </citation>
    <scope>NUCLEOTIDE SEQUENCE [LARGE SCALE GENOMIC DNA]</scope>
    <source>
        <tissue evidence="8">Muscle</tissue>
    </source>
</reference>
<dbReference type="CDD" id="cd00112">
    <property type="entry name" value="LDLa"/>
    <property type="match status" value="1"/>
</dbReference>
<feature type="disulfide bond" evidence="5">
    <location>
        <begin position="293"/>
        <end position="305"/>
    </location>
</feature>
<evidence type="ECO:0000256" key="1">
    <source>
        <dbReference type="ARBA" id="ARBA00022729"/>
    </source>
</evidence>
<dbReference type="InterPro" id="IPR016186">
    <property type="entry name" value="C-type_lectin-like/link_sf"/>
</dbReference>
<dbReference type="FunFam" id="4.10.400.10:FF:000034">
    <property type="entry name" value="Low-density lipoprotein receptor-related protein 2"/>
    <property type="match status" value="1"/>
</dbReference>
<dbReference type="SUPFAM" id="SSF57424">
    <property type="entry name" value="LDL receptor-like module"/>
    <property type="match status" value="1"/>
</dbReference>
<feature type="disulfide bond" evidence="5">
    <location>
        <begin position="312"/>
        <end position="327"/>
    </location>
</feature>
<keyword evidence="1" id="KW-0732">Signal</keyword>
<dbReference type="InterPro" id="IPR002172">
    <property type="entry name" value="LDrepeatLR_classA_rpt"/>
</dbReference>
<feature type="region of interest" description="Disordered" evidence="6">
    <location>
        <begin position="337"/>
        <end position="367"/>
    </location>
</feature>
<protein>
    <recommendedName>
        <fullName evidence="7">C-type lectin domain-containing protein</fullName>
    </recommendedName>
</protein>
<dbReference type="InterPro" id="IPR023415">
    <property type="entry name" value="LDLR_class-A_CS"/>
</dbReference>
<sequence>MVDFRFYDVTLSLEDMLAFASCQEEALDVEPLYGFEKNMSALEVSGSTELVNATLTQMCIRPTSHLTMFPEKLPFEGAFARCRSFLGYLSVPDNRQENDKVYDDFIRFNDQCTQGWAALFWLGIEGNITAGTWRNLALDVPLGYGRWLDSWEYPTDDYPCATYGGVGIPAMWYNADCGTLTCALCNFTGPPIVRMRGHCKESKFDRTFTVYGYHNGRPAFQGHFFTQIIWDNDTWVLRSRKEAGVEARMVEKRSKGYPLGLSAWDVYNDDCPVQRVRRGPREGAWTEYLVTLCDREAFTCSDGSCVPLARRCDQVANCPDNSDELNCQIIILPKGYSSDLPPSTGENPAVLSPRRHLRQGVRPRGLQDGAGRLAEHHVEGREAHLLQPEGGRLHQSGEAHTTPPTIHTQPPNPPLTHTTHNEPITHPPRHPPRPKLDHTTRTTVHRYSTSSHHSTTHTHNPPPETIITVYPRLCDICLSHHRPRTNPARYCEYSA</sequence>
<evidence type="ECO:0000256" key="3">
    <source>
        <dbReference type="ARBA" id="ARBA00023157"/>
    </source>
</evidence>
<dbReference type="CDD" id="cd00037">
    <property type="entry name" value="CLECT"/>
    <property type="match status" value="1"/>
</dbReference>
<feature type="disulfide bond" evidence="5">
    <location>
        <begin position="300"/>
        <end position="318"/>
    </location>
</feature>
<dbReference type="InterPro" id="IPR016187">
    <property type="entry name" value="CTDL_fold"/>
</dbReference>
<feature type="region of interest" description="Disordered" evidence="6">
    <location>
        <begin position="386"/>
        <end position="464"/>
    </location>
</feature>
<organism evidence="8 9">
    <name type="scientific">Penaeus vannamei</name>
    <name type="common">Whiteleg shrimp</name>
    <name type="synonym">Litopenaeus vannamei</name>
    <dbReference type="NCBI Taxonomy" id="6689"/>
    <lineage>
        <taxon>Eukaryota</taxon>
        <taxon>Metazoa</taxon>
        <taxon>Ecdysozoa</taxon>
        <taxon>Arthropoda</taxon>
        <taxon>Crustacea</taxon>
        <taxon>Multicrustacea</taxon>
        <taxon>Malacostraca</taxon>
        <taxon>Eumalacostraca</taxon>
        <taxon>Eucarida</taxon>
        <taxon>Decapoda</taxon>
        <taxon>Dendrobranchiata</taxon>
        <taxon>Penaeoidea</taxon>
        <taxon>Penaeidae</taxon>
        <taxon>Penaeus</taxon>
    </lineage>
</organism>
<keyword evidence="2" id="KW-0677">Repeat</keyword>
<dbReference type="InterPro" id="IPR036055">
    <property type="entry name" value="LDL_receptor-like_sf"/>
</dbReference>
<dbReference type="Gene3D" id="3.10.100.10">
    <property type="entry name" value="Mannose-Binding Protein A, subunit A"/>
    <property type="match status" value="1"/>
</dbReference>
<reference evidence="8 9" key="2">
    <citation type="submission" date="2019-01" db="EMBL/GenBank/DDBJ databases">
        <title>The decoding of complex shrimp genome reveals the adaptation for benthos swimmer, frequently molting mechanism and breeding impact on genome.</title>
        <authorList>
            <person name="Sun Y."/>
            <person name="Gao Y."/>
            <person name="Yu Y."/>
        </authorList>
    </citation>
    <scope>NUCLEOTIDE SEQUENCE [LARGE SCALE GENOMIC DNA]</scope>
    <source>
        <tissue evidence="8">Muscle</tissue>
    </source>
</reference>
<proteinExistence type="predicted"/>
<keyword evidence="3 5" id="KW-1015">Disulfide bond</keyword>
<gene>
    <name evidence="8" type="ORF">C7M84_004479</name>
</gene>
<dbReference type="EMBL" id="QCYY01001595">
    <property type="protein sequence ID" value="ROT76894.1"/>
    <property type="molecule type" value="Genomic_DNA"/>
</dbReference>
<keyword evidence="9" id="KW-1185">Reference proteome</keyword>
<evidence type="ECO:0000256" key="6">
    <source>
        <dbReference type="SAM" id="MobiDB-lite"/>
    </source>
</evidence>
<dbReference type="Pfam" id="PF00057">
    <property type="entry name" value="Ldl_recept_a"/>
    <property type="match status" value="1"/>
</dbReference>
<dbReference type="SMART" id="SM00192">
    <property type="entry name" value="LDLa"/>
    <property type="match status" value="1"/>
</dbReference>
<name>A0A3R7P6K6_PENVA</name>
<accession>A0A3R7P6K6</accession>
<evidence type="ECO:0000256" key="4">
    <source>
        <dbReference type="ARBA" id="ARBA00023180"/>
    </source>
</evidence>
<dbReference type="PROSITE" id="PS01209">
    <property type="entry name" value="LDLRA_1"/>
    <property type="match status" value="1"/>
</dbReference>
<dbReference type="InterPro" id="IPR001304">
    <property type="entry name" value="C-type_lectin-like"/>
</dbReference>
<evidence type="ECO:0000256" key="5">
    <source>
        <dbReference type="PROSITE-ProRule" id="PRU00124"/>
    </source>
</evidence>
<dbReference type="SUPFAM" id="SSF56436">
    <property type="entry name" value="C-type lectin-like"/>
    <property type="match status" value="1"/>
</dbReference>